<evidence type="ECO:0000313" key="3">
    <source>
        <dbReference type="Proteomes" id="UP001500751"/>
    </source>
</evidence>
<accession>A0ABN2V382</accession>
<organism evidence="2 3">
    <name type="scientific">Catenulispora yoronensis</name>
    <dbReference type="NCBI Taxonomy" id="450799"/>
    <lineage>
        <taxon>Bacteria</taxon>
        <taxon>Bacillati</taxon>
        <taxon>Actinomycetota</taxon>
        <taxon>Actinomycetes</taxon>
        <taxon>Catenulisporales</taxon>
        <taxon>Catenulisporaceae</taxon>
        <taxon>Catenulispora</taxon>
    </lineage>
</organism>
<gene>
    <name evidence="2" type="ORF">GCM10009839_63440</name>
</gene>
<dbReference type="CDD" id="cd02042">
    <property type="entry name" value="ParAB_family"/>
    <property type="match status" value="1"/>
</dbReference>
<comment type="caution">
    <text evidence="2">The sequence shown here is derived from an EMBL/GenBank/DDBJ whole genome shotgun (WGS) entry which is preliminary data.</text>
</comment>
<evidence type="ECO:0000259" key="1">
    <source>
        <dbReference type="Pfam" id="PF13614"/>
    </source>
</evidence>
<dbReference type="Proteomes" id="UP001500751">
    <property type="component" value="Unassembled WGS sequence"/>
</dbReference>
<dbReference type="RefSeq" id="WP_344669363.1">
    <property type="nucleotide sequence ID" value="NZ_BAAAQN010000046.1"/>
</dbReference>
<dbReference type="PANTHER" id="PTHR13696:SF52">
    <property type="entry name" value="PARA FAMILY PROTEIN CT_582"/>
    <property type="match status" value="1"/>
</dbReference>
<dbReference type="InterPro" id="IPR027417">
    <property type="entry name" value="P-loop_NTPase"/>
</dbReference>
<dbReference type="InterPro" id="IPR050678">
    <property type="entry name" value="DNA_Partitioning_ATPase"/>
</dbReference>
<proteinExistence type="predicted"/>
<protein>
    <submittedName>
        <fullName evidence="2">AAA family ATPase</fullName>
    </submittedName>
</protein>
<dbReference type="Pfam" id="PF13614">
    <property type="entry name" value="AAA_31"/>
    <property type="match status" value="1"/>
</dbReference>
<feature type="domain" description="AAA" evidence="1">
    <location>
        <begin position="3"/>
        <end position="184"/>
    </location>
</feature>
<dbReference type="InterPro" id="IPR025669">
    <property type="entry name" value="AAA_dom"/>
</dbReference>
<reference evidence="2 3" key="1">
    <citation type="journal article" date="2019" name="Int. J. Syst. Evol. Microbiol.">
        <title>The Global Catalogue of Microorganisms (GCM) 10K type strain sequencing project: providing services to taxonomists for standard genome sequencing and annotation.</title>
        <authorList>
            <consortium name="The Broad Institute Genomics Platform"/>
            <consortium name="The Broad Institute Genome Sequencing Center for Infectious Disease"/>
            <person name="Wu L."/>
            <person name="Ma J."/>
        </authorList>
    </citation>
    <scope>NUCLEOTIDE SEQUENCE [LARGE SCALE GENOMIC DNA]</scope>
    <source>
        <strain evidence="2 3">JCM 16014</strain>
    </source>
</reference>
<dbReference type="Gene3D" id="3.40.50.300">
    <property type="entry name" value="P-loop containing nucleotide triphosphate hydrolases"/>
    <property type="match status" value="1"/>
</dbReference>
<sequence>MAKKIAIAIHKGGVGKTTTAKNLAAALAQAGKTTLLVDLDEQANATKGLGVDPAQVPVTLNDLFVSTEIAPASAVLTTDVDGLHLIAGHPELSRTETGMATLRGADPTAPDPIMALKGLLAELDDRYDFIIMDTPPSMNYMTINALAAADELVIPAAASAYSADGLARTIEAYERAVGSYNPALRLRGILVTRFKRTNAAAAVFDGIGDAYSDLVIPQLIVESTAVDEAEQLNQPVVLYDPESPAAQGYKRVAEILSNGK</sequence>
<evidence type="ECO:0000313" key="2">
    <source>
        <dbReference type="EMBL" id="GAA2048986.1"/>
    </source>
</evidence>
<dbReference type="EMBL" id="BAAAQN010000046">
    <property type="protein sequence ID" value="GAA2048986.1"/>
    <property type="molecule type" value="Genomic_DNA"/>
</dbReference>
<dbReference type="PANTHER" id="PTHR13696">
    <property type="entry name" value="P-LOOP CONTAINING NUCLEOSIDE TRIPHOSPHATE HYDROLASE"/>
    <property type="match status" value="1"/>
</dbReference>
<keyword evidence="3" id="KW-1185">Reference proteome</keyword>
<name>A0ABN2V382_9ACTN</name>
<dbReference type="SUPFAM" id="SSF52540">
    <property type="entry name" value="P-loop containing nucleoside triphosphate hydrolases"/>
    <property type="match status" value="1"/>
</dbReference>
<dbReference type="PIRSF" id="PIRSF009320">
    <property type="entry name" value="Nuc_binding_HP_1000"/>
    <property type="match status" value="1"/>
</dbReference>